<reference evidence="5 6" key="1">
    <citation type="submission" date="2016-11" db="EMBL/GenBank/DDBJ databases">
        <authorList>
            <person name="Jaros S."/>
            <person name="Januszkiewicz K."/>
            <person name="Wedrychowicz H."/>
        </authorList>
    </citation>
    <scope>NUCLEOTIDE SEQUENCE [LARGE SCALE GENOMIC DNA]</scope>
    <source>
        <strain evidence="5 6">DSM 8605</strain>
    </source>
</reference>
<accession>A0A1M5UTN8</accession>
<keyword evidence="6" id="KW-1185">Reference proteome</keyword>
<evidence type="ECO:0000256" key="2">
    <source>
        <dbReference type="ARBA" id="ARBA00023125"/>
    </source>
</evidence>
<dbReference type="InterPro" id="IPR000524">
    <property type="entry name" value="Tscrpt_reg_HTH_GntR"/>
</dbReference>
<proteinExistence type="predicted"/>
<dbReference type="Gene3D" id="1.10.10.10">
    <property type="entry name" value="Winged helix-like DNA-binding domain superfamily/Winged helix DNA-binding domain"/>
    <property type="match status" value="1"/>
</dbReference>
<dbReference type="GO" id="GO:0003677">
    <property type="term" value="F:DNA binding"/>
    <property type="evidence" value="ECO:0007669"/>
    <property type="project" value="UniProtKB-KW"/>
</dbReference>
<dbReference type="Pfam" id="PF00392">
    <property type="entry name" value="GntR"/>
    <property type="match status" value="1"/>
</dbReference>
<keyword evidence="3" id="KW-0804">Transcription</keyword>
<dbReference type="Proteomes" id="UP000184447">
    <property type="component" value="Unassembled WGS sequence"/>
</dbReference>
<sequence>MVILVMGLIYVIKKIFLSVKSMDNFCKTYKETIDYLVCLLYNHSRQGGKYMNILISTLSQTPIYEQIQNQIKEMVLSGKLKEQEQLPSIRLMAKDLKVGIITVKRAYKELENEGIIVNLQGRGCFVAKLDKDKIKNVHLEMLKERLIEIKEFTDKTGIEEKELLQVLKQIYGGNNHGE</sequence>
<protein>
    <submittedName>
        <fullName evidence="5">DNA-binding transcriptional regulator YhcF, GntR family</fullName>
    </submittedName>
</protein>
<evidence type="ECO:0000256" key="1">
    <source>
        <dbReference type="ARBA" id="ARBA00023015"/>
    </source>
</evidence>
<dbReference type="SMART" id="SM00345">
    <property type="entry name" value="HTH_GNTR"/>
    <property type="match status" value="1"/>
</dbReference>
<dbReference type="SUPFAM" id="SSF46785">
    <property type="entry name" value="Winged helix' DNA-binding domain"/>
    <property type="match status" value="1"/>
</dbReference>
<dbReference type="PANTHER" id="PTHR38445">
    <property type="entry name" value="HTH-TYPE TRANSCRIPTIONAL REPRESSOR YTRA"/>
    <property type="match status" value="1"/>
</dbReference>
<feature type="domain" description="HTH gntR-type" evidence="4">
    <location>
        <begin position="61"/>
        <end position="129"/>
    </location>
</feature>
<gene>
    <name evidence="5" type="ORF">SAMN02745207_01891</name>
</gene>
<evidence type="ECO:0000259" key="4">
    <source>
        <dbReference type="PROSITE" id="PS50949"/>
    </source>
</evidence>
<organism evidence="5 6">
    <name type="scientific">Clostridium grantii DSM 8605</name>
    <dbReference type="NCBI Taxonomy" id="1121316"/>
    <lineage>
        <taxon>Bacteria</taxon>
        <taxon>Bacillati</taxon>
        <taxon>Bacillota</taxon>
        <taxon>Clostridia</taxon>
        <taxon>Eubacteriales</taxon>
        <taxon>Clostridiaceae</taxon>
        <taxon>Clostridium</taxon>
    </lineage>
</organism>
<dbReference type="GO" id="GO:0003700">
    <property type="term" value="F:DNA-binding transcription factor activity"/>
    <property type="evidence" value="ECO:0007669"/>
    <property type="project" value="InterPro"/>
</dbReference>
<dbReference type="EMBL" id="FQXM01000009">
    <property type="protein sequence ID" value="SHH66304.1"/>
    <property type="molecule type" value="Genomic_DNA"/>
</dbReference>
<dbReference type="InterPro" id="IPR036390">
    <property type="entry name" value="WH_DNA-bd_sf"/>
</dbReference>
<dbReference type="CDD" id="cd07377">
    <property type="entry name" value="WHTH_GntR"/>
    <property type="match status" value="1"/>
</dbReference>
<dbReference type="STRING" id="1121316.SAMN02745207_01891"/>
<dbReference type="AlphaFoldDB" id="A0A1M5UTN8"/>
<keyword evidence="2 5" id="KW-0238">DNA-binding</keyword>
<evidence type="ECO:0000313" key="6">
    <source>
        <dbReference type="Proteomes" id="UP000184447"/>
    </source>
</evidence>
<dbReference type="PANTHER" id="PTHR38445:SF7">
    <property type="entry name" value="GNTR-FAMILY TRANSCRIPTIONAL REGULATOR"/>
    <property type="match status" value="1"/>
</dbReference>
<name>A0A1M5UTN8_9CLOT</name>
<keyword evidence="1" id="KW-0805">Transcription regulation</keyword>
<dbReference type="InterPro" id="IPR036388">
    <property type="entry name" value="WH-like_DNA-bd_sf"/>
</dbReference>
<evidence type="ECO:0000256" key="3">
    <source>
        <dbReference type="ARBA" id="ARBA00023163"/>
    </source>
</evidence>
<dbReference type="PROSITE" id="PS50949">
    <property type="entry name" value="HTH_GNTR"/>
    <property type="match status" value="1"/>
</dbReference>
<evidence type="ECO:0000313" key="5">
    <source>
        <dbReference type="EMBL" id="SHH66304.1"/>
    </source>
</evidence>